<keyword evidence="3" id="KW-1185">Reference proteome</keyword>
<organism evidence="2 3">
    <name type="scientific">Gossypium stocksii</name>
    <dbReference type="NCBI Taxonomy" id="47602"/>
    <lineage>
        <taxon>Eukaryota</taxon>
        <taxon>Viridiplantae</taxon>
        <taxon>Streptophyta</taxon>
        <taxon>Embryophyta</taxon>
        <taxon>Tracheophyta</taxon>
        <taxon>Spermatophyta</taxon>
        <taxon>Magnoliopsida</taxon>
        <taxon>eudicotyledons</taxon>
        <taxon>Gunneridae</taxon>
        <taxon>Pentapetalae</taxon>
        <taxon>rosids</taxon>
        <taxon>malvids</taxon>
        <taxon>Malvales</taxon>
        <taxon>Malvaceae</taxon>
        <taxon>Malvoideae</taxon>
        <taxon>Gossypium</taxon>
    </lineage>
</organism>
<dbReference type="AlphaFoldDB" id="A0A9D3UWS4"/>
<sequence>MERTRGLTKKANKSTEEHASSATAVPPPLILIECQMHSIIKGKRIDAGAILHQEIVEYATRHIDILIFPSLVMSLYQQKKIVPRGDEEIIDNKVLTKEASIERMTRGTETPILK</sequence>
<protein>
    <submittedName>
        <fullName evidence="2">Uncharacterized protein</fullName>
    </submittedName>
</protein>
<feature type="compositionally biased region" description="Basic residues" evidence="1">
    <location>
        <begin position="1"/>
        <end position="12"/>
    </location>
</feature>
<dbReference type="Proteomes" id="UP000828251">
    <property type="component" value="Unassembled WGS sequence"/>
</dbReference>
<comment type="caution">
    <text evidence="2">The sequence shown here is derived from an EMBL/GenBank/DDBJ whole genome shotgun (WGS) entry which is preliminary data.</text>
</comment>
<accession>A0A9D3UWS4</accession>
<reference evidence="2 3" key="1">
    <citation type="journal article" date="2021" name="Plant Biotechnol. J.">
        <title>Multi-omics assisted identification of the key and species-specific regulatory components of drought-tolerant mechanisms in Gossypium stocksii.</title>
        <authorList>
            <person name="Yu D."/>
            <person name="Ke L."/>
            <person name="Zhang D."/>
            <person name="Wu Y."/>
            <person name="Sun Y."/>
            <person name="Mei J."/>
            <person name="Sun J."/>
            <person name="Sun Y."/>
        </authorList>
    </citation>
    <scope>NUCLEOTIDE SEQUENCE [LARGE SCALE GENOMIC DNA]</scope>
    <source>
        <strain evidence="3">cv. E1</strain>
        <tissue evidence="2">Leaf</tissue>
    </source>
</reference>
<feature type="region of interest" description="Disordered" evidence="1">
    <location>
        <begin position="1"/>
        <end position="23"/>
    </location>
</feature>
<gene>
    <name evidence="2" type="ORF">J1N35_028652</name>
</gene>
<name>A0A9D3UWS4_9ROSI</name>
<proteinExistence type="predicted"/>
<evidence type="ECO:0000313" key="2">
    <source>
        <dbReference type="EMBL" id="KAH1063665.1"/>
    </source>
</evidence>
<evidence type="ECO:0000313" key="3">
    <source>
        <dbReference type="Proteomes" id="UP000828251"/>
    </source>
</evidence>
<dbReference type="EMBL" id="JAIQCV010000009">
    <property type="protein sequence ID" value="KAH1063665.1"/>
    <property type="molecule type" value="Genomic_DNA"/>
</dbReference>
<evidence type="ECO:0000256" key="1">
    <source>
        <dbReference type="SAM" id="MobiDB-lite"/>
    </source>
</evidence>